<dbReference type="Pfam" id="PF00756">
    <property type="entry name" value="Esterase"/>
    <property type="match status" value="1"/>
</dbReference>
<dbReference type="InterPro" id="IPR029058">
    <property type="entry name" value="AB_hydrolase_fold"/>
</dbReference>
<reference evidence="2 3" key="2">
    <citation type="submission" date="2018-12" db="EMBL/GenBank/DDBJ databases">
        <title>The genome sequences of strain 502.</title>
        <authorList>
            <person name="Gao J."/>
            <person name="Sun J."/>
        </authorList>
    </citation>
    <scope>NUCLEOTIDE SEQUENCE [LARGE SCALE GENOMIC DNA]</scope>
    <source>
        <strain evidence="2 3">502</strain>
    </source>
</reference>
<sequence length="253" mass="28098">MITHLKSAKDDERSDTLLVFLPGAYLKPDEFEREGFISAVRERHLAADSLLVDADVSYYYDQTLSERLHADVIEPQRAKGYKSIWLVGISIGGFGALIHELSRPGSVDGIVALAPYLGRRVLGAEILKAGGLRTWQAPAGPLPDEEVDRKLWPWFQQYLEPQKSQSLPQLYLGFGLSDRFASNHKLLADALPEGRVFTTEGGHDWPQWRQLWRNVLDVLPLPSLGRSRPSAAMRAPAAASRMTSSAKPWAIAA</sequence>
<evidence type="ECO:0000313" key="2">
    <source>
        <dbReference type="EMBL" id="RSZ29269.1"/>
    </source>
</evidence>
<evidence type="ECO:0000313" key="1">
    <source>
        <dbReference type="EMBL" id="RRH81774.1"/>
    </source>
</evidence>
<keyword evidence="1" id="KW-0378">Hydrolase</keyword>
<gene>
    <name evidence="1" type="ORF">EH244_28455</name>
    <name evidence="2" type="ORF">EJO66_29915</name>
</gene>
<comment type="caution">
    <text evidence="1">The sequence shown here is derived from an EMBL/GenBank/DDBJ whole genome shotgun (WGS) entry which is preliminary data.</text>
</comment>
<protein>
    <submittedName>
        <fullName evidence="1">Alpha/beta hydrolase</fullName>
    </submittedName>
</protein>
<dbReference type="EMBL" id="RQXU01000028">
    <property type="protein sequence ID" value="RRH81774.1"/>
    <property type="molecule type" value="Genomic_DNA"/>
</dbReference>
<evidence type="ECO:0000313" key="3">
    <source>
        <dbReference type="Proteomes" id="UP000271137"/>
    </source>
</evidence>
<proteinExistence type="predicted"/>
<keyword evidence="3" id="KW-1185">Reference proteome</keyword>
<dbReference type="Gene3D" id="3.40.50.1820">
    <property type="entry name" value="alpha/beta hydrolase"/>
    <property type="match status" value="1"/>
</dbReference>
<dbReference type="EMBL" id="RXFQ01000027">
    <property type="protein sequence ID" value="RSZ29269.1"/>
    <property type="molecule type" value="Genomic_DNA"/>
</dbReference>
<evidence type="ECO:0000313" key="4">
    <source>
        <dbReference type="Proteomes" id="UP000271590"/>
    </source>
</evidence>
<dbReference type="RefSeq" id="WP_124961647.1">
    <property type="nucleotide sequence ID" value="NZ_CBFHCE010000123.1"/>
</dbReference>
<dbReference type="AlphaFoldDB" id="A0A3P3E5X8"/>
<dbReference type="InterPro" id="IPR000801">
    <property type="entry name" value="Esterase-like"/>
</dbReference>
<dbReference type="SUPFAM" id="SSF53474">
    <property type="entry name" value="alpha/beta-Hydrolases"/>
    <property type="match status" value="1"/>
</dbReference>
<dbReference type="GO" id="GO:0016787">
    <property type="term" value="F:hydrolase activity"/>
    <property type="evidence" value="ECO:0007669"/>
    <property type="project" value="UniProtKB-KW"/>
</dbReference>
<organism evidence="1 4">
    <name type="scientific">Variovorax beijingensis</name>
    <dbReference type="NCBI Taxonomy" id="2496117"/>
    <lineage>
        <taxon>Bacteria</taxon>
        <taxon>Pseudomonadati</taxon>
        <taxon>Pseudomonadota</taxon>
        <taxon>Betaproteobacteria</taxon>
        <taxon>Burkholderiales</taxon>
        <taxon>Comamonadaceae</taxon>
        <taxon>Variovorax</taxon>
    </lineage>
</organism>
<dbReference type="Proteomes" id="UP000271137">
    <property type="component" value="Unassembled WGS sequence"/>
</dbReference>
<accession>A0A3P3E5X8</accession>
<reference evidence="1 4" key="1">
    <citation type="submission" date="2018-11" db="EMBL/GenBank/DDBJ databases">
        <title>The genome of Variovorax sp T529.</title>
        <authorList>
            <person name="Gao J."/>
        </authorList>
    </citation>
    <scope>NUCLEOTIDE SEQUENCE [LARGE SCALE GENOMIC DNA]</scope>
    <source>
        <strain evidence="1 4">T529</strain>
    </source>
</reference>
<dbReference type="Proteomes" id="UP000271590">
    <property type="component" value="Unassembled WGS sequence"/>
</dbReference>
<name>A0A3P3E5X8_9BURK</name>